<dbReference type="PROSITE" id="PS50850">
    <property type="entry name" value="MFS"/>
    <property type="match status" value="1"/>
</dbReference>
<dbReference type="InterPro" id="IPR036259">
    <property type="entry name" value="MFS_trans_sf"/>
</dbReference>
<dbReference type="GO" id="GO:0043252">
    <property type="term" value="P:sodium-independent organic anion transport"/>
    <property type="evidence" value="ECO:0007669"/>
    <property type="project" value="TreeGrafter"/>
</dbReference>
<gene>
    <name evidence="12" type="primary">SLCO4C1</name>
    <name evidence="12" type="ORF">BLAG_LOCUS11913</name>
</gene>
<feature type="transmembrane region" description="Helical" evidence="8">
    <location>
        <begin position="275"/>
        <end position="295"/>
    </location>
</feature>
<feature type="transmembrane region" description="Helical" evidence="8">
    <location>
        <begin position="419"/>
        <end position="438"/>
    </location>
</feature>
<dbReference type="InterPro" id="IPR004156">
    <property type="entry name" value="OATP"/>
</dbReference>
<dbReference type="Pfam" id="PF07648">
    <property type="entry name" value="Kazal_2"/>
    <property type="match status" value="1"/>
</dbReference>
<feature type="region of interest" description="Disordered" evidence="9">
    <location>
        <begin position="14"/>
        <end position="34"/>
    </location>
</feature>
<keyword evidence="8" id="KW-0813">Transport</keyword>
<dbReference type="SUPFAM" id="SSF100895">
    <property type="entry name" value="Kazal-type serine protease inhibitors"/>
    <property type="match status" value="1"/>
</dbReference>
<evidence type="ECO:0000313" key="13">
    <source>
        <dbReference type="Proteomes" id="UP000838412"/>
    </source>
</evidence>
<evidence type="ECO:0000256" key="2">
    <source>
        <dbReference type="ARBA" id="ARBA00009657"/>
    </source>
</evidence>
<dbReference type="PROSITE" id="PS51465">
    <property type="entry name" value="KAZAL_2"/>
    <property type="match status" value="1"/>
</dbReference>
<dbReference type="PANTHER" id="PTHR11388:SF160">
    <property type="entry name" value="SOLUTE CARRIER ORGANIC ANION TRANSPORTER FAMILY MEMBER"/>
    <property type="match status" value="1"/>
</dbReference>
<protein>
    <recommendedName>
        <fullName evidence="8">Solute carrier organic anion transporter family member</fullName>
    </recommendedName>
</protein>
<evidence type="ECO:0000256" key="3">
    <source>
        <dbReference type="ARBA" id="ARBA00022475"/>
    </source>
</evidence>
<dbReference type="InterPro" id="IPR036058">
    <property type="entry name" value="Kazal_dom_sf"/>
</dbReference>
<keyword evidence="8" id="KW-0406">Ion transport</keyword>
<reference evidence="12" key="1">
    <citation type="submission" date="2022-01" db="EMBL/GenBank/DDBJ databases">
        <authorList>
            <person name="Braso-Vives M."/>
        </authorList>
    </citation>
    <scope>NUCLEOTIDE SEQUENCE</scope>
</reference>
<feature type="transmembrane region" description="Helical" evidence="8">
    <location>
        <begin position="105"/>
        <end position="123"/>
    </location>
</feature>
<keyword evidence="7" id="KW-1015">Disulfide bond</keyword>
<dbReference type="Pfam" id="PF03137">
    <property type="entry name" value="OATP"/>
    <property type="match status" value="1"/>
</dbReference>
<accession>A0A8K0EK00</accession>
<feature type="transmembrane region" description="Helical" evidence="8">
    <location>
        <begin position="135"/>
        <end position="155"/>
    </location>
</feature>
<evidence type="ECO:0000256" key="7">
    <source>
        <dbReference type="ARBA" id="ARBA00023157"/>
    </source>
</evidence>
<feature type="domain" description="Kazal-like" evidence="11">
    <location>
        <begin position="464"/>
        <end position="517"/>
    </location>
</feature>
<dbReference type="InterPro" id="IPR002350">
    <property type="entry name" value="Kazal_dom"/>
</dbReference>
<sequence>MNFPLTMPEYETLEGSRYRPSKTTEGETESQPAVEVDAAEAGDDLLCGWGSVRPAWLQIFNNSKGALFFICLFAFIQGTSVNGLVNVSLTSIENRFDLPSSSLGIIKGSYDVAYSVLALFVTYHASTGGSKPKWLSLGVFVLGIGSLTFAIPHFVTGRYVYGAGVEDTCSAGGNTTTMDCEENTNLSSYFYVFVLAQLIHGLGATPLYTIGVSYLDENVDTVNSGLYIGIFYACAFFGPATGYFFGGKLLDIFTDIYKGNDGSELTPDDPRWVGAWWMGFVVCAALSWAVSFPLAGYPKELPGAAEINAKKRSEAHQKGGEDIVSTPDFGKTWRDFPTALLLLLRNPTFMLINIGGAFEAFLSATFAAFGPKFVQMQFGQPSGRASMLFGFAIIPGAAVGSVLGGLLMQKLKLKCPGMIKLVMIGGALGFILDFALLLSCPDMPFAGVTVAYPNNSTSQIPMTTNLSDSCNADCNCKTAFLVPTCGADNVQYFSPCFAGCSGESTEDNGIKRYTNCSCVSANMTGGSQDAYEKSCPSPSCGRMSVFLFLFFLLMVVTIMEIPAATGATLRCVPESQRSLALGVQTIILRFLGSIPGPIVFGRIIDSTCLLWQEKCGERGSCWLYDKESMAVKFLMVALIWQALSLVGFALALWSYKPPLNTTVTQAKLTRLYGSQEPTVTVTPSGGGAEHSSETATSI</sequence>
<dbReference type="OrthoDB" id="5062115at2759"/>
<comment type="subcellular location">
    <subcellularLocation>
        <location evidence="1 8">Cell membrane</location>
        <topology evidence="1 8">Multi-pass membrane protein</topology>
    </subcellularLocation>
</comment>
<keyword evidence="3" id="KW-1003">Cell membrane</keyword>
<feature type="transmembrane region" description="Helical" evidence="8">
    <location>
        <begin position="66"/>
        <end position="85"/>
    </location>
</feature>
<dbReference type="NCBIfam" id="TIGR00805">
    <property type="entry name" value="oat"/>
    <property type="match status" value="1"/>
</dbReference>
<dbReference type="Gene3D" id="1.20.1250.20">
    <property type="entry name" value="MFS general substrate transporter like domains"/>
    <property type="match status" value="1"/>
</dbReference>
<feature type="transmembrane region" description="Helical" evidence="8">
    <location>
        <begin position="389"/>
        <end position="407"/>
    </location>
</feature>
<dbReference type="SUPFAM" id="SSF103473">
    <property type="entry name" value="MFS general substrate transporter"/>
    <property type="match status" value="1"/>
</dbReference>
<evidence type="ECO:0000256" key="4">
    <source>
        <dbReference type="ARBA" id="ARBA00022692"/>
    </source>
</evidence>
<evidence type="ECO:0000256" key="9">
    <source>
        <dbReference type="SAM" id="MobiDB-lite"/>
    </source>
</evidence>
<evidence type="ECO:0000256" key="1">
    <source>
        <dbReference type="ARBA" id="ARBA00004651"/>
    </source>
</evidence>
<evidence type="ECO:0000259" key="11">
    <source>
        <dbReference type="PROSITE" id="PS51465"/>
    </source>
</evidence>
<dbReference type="AlphaFoldDB" id="A0A8K0EK00"/>
<feature type="transmembrane region" description="Helical" evidence="8">
    <location>
        <begin position="633"/>
        <end position="655"/>
    </location>
</feature>
<keyword evidence="6 8" id="KW-0472">Membrane</keyword>
<evidence type="ECO:0000259" key="10">
    <source>
        <dbReference type="PROSITE" id="PS50850"/>
    </source>
</evidence>
<evidence type="ECO:0000256" key="8">
    <source>
        <dbReference type="RuleBase" id="RU362056"/>
    </source>
</evidence>
<feature type="transmembrane region" description="Helical" evidence="8">
    <location>
        <begin position="226"/>
        <end position="245"/>
    </location>
</feature>
<evidence type="ECO:0000313" key="12">
    <source>
        <dbReference type="EMBL" id="CAH1251563.1"/>
    </source>
</evidence>
<evidence type="ECO:0000256" key="5">
    <source>
        <dbReference type="ARBA" id="ARBA00022989"/>
    </source>
</evidence>
<dbReference type="Proteomes" id="UP000838412">
    <property type="component" value="Chromosome 19"/>
</dbReference>
<feature type="transmembrane region" description="Helical" evidence="8">
    <location>
        <begin position="349"/>
        <end position="369"/>
    </location>
</feature>
<keyword evidence="5 8" id="KW-1133">Transmembrane helix</keyword>
<dbReference type="PANTHER" id="PTHR11388">
    <property type="entry name" value="ORGANIC ANION TRANSPORTER"/>
    <property type="match status" value="1"/>
</dbReference>
<feature type="compositionally biased region" description="Basic and acidic residues" evidence="9">
    <location>
        <begin position="14"/>
        <end position="25"/>
    </location>
</feature>
<proteinExistence type="inferred from homology"/>
<comment type="caution">
    <text evidence="8">Lacks conserved residue(s) required for the propagation of feature annotation.</text>
</comment>
<name>A0A8K0EK00_BRALA</name>
<feature type="region of interest" description="Disordered" evidence="9">
    <location>
        <begin position="677"/>
        <end position="698"/>
    </location>
</feature>
<keyword evidence="4 8" id="KW-0812">Transmembrane</keyword>
<dbReference type="InterPro" id="IPR020846">
    <property type="entry name" value="MFS_dom"/>
</dbReference>
<dbReference type="GO" id="GO:0006811">
    <property type="term" value="P:monoatomic ion transport"/>
    <property type="evidence" value="ECO:0007669"/>
    <property type="project" value="UniProtKB-KW"/>
</dbReference>
<organism evidence="12 13">
    <name type="scientific">Branchiostoma lanceolatum</name>
    <name type="common">Common lancelet</name>
    <name type="synonym">Amphioxus lanceolatum</name>
    <dbReference type="NCBI Taxonomy" id="7740"/>
    <lineage>
        <taxon>Eukaryota</taxon>
        <taxon>Metazoa</taxon>
        <taxon>Chordata</taxon>
        <taxon>Cephalochordata</taxon>
        <taxon>Leptocardii</taxon>
        <taxon>Amphioxiformes</taxon>
        <taxon>Branchiostomatidae</taxon>
        <taxon>Branchiostoma</taxon>
    </lineage>
</organism>
<dbReference type="GO" id="GO:0015347">
    <property type="term" value="F:sodium-independent organic anion transmembrane transporter activity"/>
    <property type="evidence" value="ECO:0007669"/>
    <property type="project" value="TreeGrafter"/>
</dbReference>
<feature type="transmembrane region" description="Helical" evidence="8">
    <location>
        <begin position="546"/>
        <end position="569"/>
    </location>
</feature>
<dbReference type="EMBL" id="OV696704">
    <property type="protein sequence ID" value="CAH1251563.1"/>
    <property type="molecule type" value="Genomic_DNA"/>
</dbReference>
<comment type="similarity">
    <text evidence="2 8">Belongs to the organo anion transporter (TC 2.A.60) family.</text>
</comment>
<feature type="transmembrane region" description="Helical" evidence="8">
    <location>
        <begin position="189"/>
        <end position="214"/>
    </location>
</feature>
<evidence type="ECO:0000256" key="6">
    <source>
        <dbReference type="ARBA" id="ARBA00023136"/>
    </source>
</evidence>
<keyword evidence="13" id="KW-1185">Reference proteome</keyword>
<dbReference type="CDD" id="cd17403">
    <property type="entry name" value="MFS_SLCO4_OATP4"/>
    <property type="match status" value="1"/>
</dbReference>
<feature type="domain" description="Major facilitator superfamily (MFS) profile" evidence="10">
    <location>
        <begin position="66"/>
        <end position="659"/>
    </location>
</feature>
<dbReference type="GO" id="GO:0016323">
    <property type="term" value="C:basolateral plasma membrane"/>
    <property type="evidence" value="ECO:0007669"/>
    <property type="project" value="TreeGrafter"/>
</dbReference>